<feature type="domain" description="Type II secretion system protein GspF" evidence="16">
    <location>
        <begin position="79"/>
        <end position="201"/>
    </location>
</feature>
<dbReference type="PANTHER" id="PTHR30012:SF0">
    <property type="entry name" value="TYPE II SECRETION SYSTEM PROTEIN F-RELATED"/>
    <property type="match status" value="1"/>
</dbReference>
<sequence>MGAYSYRALNESGKTVKGILEGDSERQVRSQLRAKKLKPLEVSDAGRAKVRSSSDARSGFSSLLGGAPKLKSRDLSLITRQLASLISSGLPLDEALQATAKQAQKSNVKQVMLQIRTKVLEGFSLAQALGEHPGSFDDMYRAMVRAGESSGFLGPVLDRLADYTLNAQQLKSRLKTAMIYPATLLVLSLAVIVGLMAFVVPDLVKLFAHSNRELPLLTRGLIGTSDFIVSYGIWVLAAAVAAAYGIRQLLKNPDRQRRWHQIQLKLPIIGNVVNQSNSARFASTLSLLMSSGVPLLQALRIAGQVMTNRVLQEACEDIASQVHEGTSLNRAMEKADCFPPLLVQMVASGETNGTLPAQLEHAARDQQRELEMVLAVSLGLMEPATIVLMGGAVLVIVLAILQPIFEMNQMVG</sequence>
<dbReference type="Pfam" id="PF00482">
    <property type="entry name" value="T2SSF"/>
    <property type="match status" value="2"/>
</dbReference>
<evidence type="ECO:0000256" key="7">
    <source>
        <dbReference type="ARBA" id="ARBA00022692"/>
    </source>
</evidence>
<dbReference type="InterPro" id="IPR011850">
    <property type="entry name" value="T2SS_GspF"/>
</dbReference>
<protein>
    <recommendedName>
        <fullName evidence="13">General secretion pathway protein F</fullName>
    </recommendedName>
</protein>
<name>A0ABT8TBK5_9GAMM</name>
<feature type="transmembrane region" description="Helical" evidence="15">
    <location>
        <begin position="373"/>
        <end position="401"/>
    </location>
</feature>
<comment type="similarity">
    <text evidence="3 14">Belongs to the GSP F family.</text>
</comment>
<dbReference type="RefSeq" id="WP_302711616.1">
    <property type="nucleotide sequence ID" value="NZ_JAULRT010000035.1"/>
</dbReference>
<keyword evidence="5" id="KW-1003">Cell membrane</keyword>
<keyword evidence="8" id="KW-0479">Metal-binding</keyword>
<dbReference type="Gene3D" id="1.20.81.30">
    <property type="entry name" value="Type II secretion system (T2SS), domain F"/>
    <property type="match status" value="2"/>
</dbReference>
<dbReference type="InterPro" id="IPR001992">
    <property type="entry name" value="T2SS_GspF/T4SS_PilC_CS"/>
</dbReference>
<evidence type="ECO:0000256" key="8">
    <source>
        <dbReference type="ARBA" id="ARBA00022723"/>
    </source>
</evidence>
<gene>
    <name evidence="17" type="primary">gspF</name>
    <name evidence="17" type="ORF">QWI16_04805</name>
</gene>
<dbReference type="Proteomes" id="UP001168380">
    <property type="component" value="Unassembled WGS sequence"/>
</dbReference>
<evidence type="ECO:0000259" key="16">
    <source>
        <dbReference type="Pfam" id="PF00482"/>
    </source>
</evidence>
<dbReference type="PRINTS" id="PR00812">
    <property type="entry name" value="BCTERIALGSPF"/>
</dbReference>
<dbReference type="NCBIfam" id="TIGR02120">
    <property type="entry name" value="GspF"/>
    <property type="match status" value="1"/>
</dbReference>
<evidence type="ECO:0000256" key="1">
    <source>
        <dbReference type="ARBA" id="ARBA00002684"/>
    </source>
</evidence>
<dbReference type="EMBL" id="JAULRT010000035">
    <property type="protein sequence ID" value="MDO3381482.1"/>
    <property type="molecule type" value="Genomic_DNA"/>
</dbReference>
<evidence type="ECO:0000256" key="9">
    <source>
        <dbReference type="ARBA" id="ARBA00022837"/>
    </source>
</evidence>
<feature type="transmembrane region" description="Helical" evidence="15">
    <location>
        <begin position="178"/>
        <end position="200"/>
    </location>
</feature>
<evidence type="ECO:0000313" key="18">
    <source>
        <dbReference type="Proteomes" id="UP001168380"/>
    </source>
</evidence>
<evidence type="ECO:0000256" key="12">
    <source>
        <dbReference type="ARBA" id="ARBA00023136"/>
    </source>
</evidence>
<evidence type="ECO:0000256" key="6">
    <source>
        <dbReference type="ARBA" id="ARBA00022519"/>
    </source>
</evidence>
<accession>A0ABT8TBK5</accession>
<keyword evidence="11 15" id="KW-1133">Transmembrane helix</keyword>
<keyword evidence="18" id="KW-1185">Reference proteome</keyword>
<evidence type="ECO:0000256" key="13">
    <source>
        <dbReference type="ARBA" id="ARBA00030750"/>
    </source>
</evidence>
<keyword evidence="12 15" id="KW-0472">Membrane</keyword>
<comment type="caution">
    <text evidence="17">The sequence shown here is derived from an EMBL/GenBank/DDBJ whole genome shotgun (WGS) entry which is preliminary data.</text>
</comment>
<evidence type="ECO:0000256" key="4">
    <source>
        <dbReference type="ARBA" id="ARBA00022448"/>
    </source>
</evidence>
<reference evidence="17" key="1">
    <citation type="submission" date="2023-07" db="EMBL/GenBank/DDBJ databases">
        <title>Gilvimarinus algae sp. nov., isolated from the surface of Kelp.</title>
        <authorList>
            <person name="Sun Y.Y."/>
            <person name="Gong Y."/>
            <person name="Du Z.J."/>
        </authorList>
    </citation>
    <scope>NUCLEOTIDE SEQUENCE</scope>
    <source>
        <strain evidence="17">SDUM040014</strain>
    </source>
</reference>
<evidence type="ECO:0000256" key="5">
    <source>
        <dbReference type="ARBA" id="ARBA00022475"/>
    </source>
</evidence>
<dbReference type="InterPro" id="IPR003004">
    <property type="entry name" value="GspF/PilC"/>
</dbReference>
<dbReference type="InterPro" id="IPR042094">
    <property type="entry name" value="T2SS_GspF_sf"/>
</dbReference>
<evidence type="ECO:0000256" key="2">
    <source>
        <dbReference type="ARBA" id="ARBA00004429"/>
    </source>
</evidence>
<evidence type="ECO:0000256" key="10">
    <source>
        <dbReference type="ARBA" id="ARBA00022927"/>
    </source>
</evidence>
<keyword evidence="7 14" id="KW-0812">Transmembrane</keyword>
<dbReference type="InterPro" id="IPR018076">
    <property type="entry name" value="T2SS_GspF_dom"/>
</dbReference>
<dbReference type="PANTHER" id="PTHR30012">
    <property type="entry name" value="GENERAL SECRETION PATHWAY PROTEIN"/>
    <property type="match status" value="1"/>
</dbReference>
<keyword evidence="9" id="KW-0106">Calcium</keyword>
<evidence type="ECO:0000256" key="3">
    <source>
        <dbReference type="ARBA" id="ARBA00005745"/>
    </source>
</evidence>
<evidence type="ECO:0000256" key="15">
    <source>
        <dbReference type="SAM" id="Phobius"/>
    </source>
</evidence>
<dbReference type="PROSITE" id="PS00874">
    <property type="entry name" value="T2SP_F"/>
    <property type="match status" value="1"/>
</dbReference>
<keyword evidence="4 14" id="KW-0813">Transport</keyword>
<comment type="subcellular location">
    <subcellularLocation>
        <location evidence="2 14">Cell inner membrane</location>
        <topology evidence="2 14">Multi-pass membrane protein</topology>
    </subcellularLocation>
</comment>
<feature type="transmembrane region" description="Helical" evidence="15">
    <location>
        <begin position="220"/>
        <end position="246"/>
    </location>
</feature>
<evidence type="ECO:0000313" key="17">
    <source>
        <dbReference type="EMBL" id="MDO3381482.1"/>
    </source>
</evidence>
<evidence type="ECO:0000256" key="11">
    <source>
        <dbReference type="ARBA" id="ARBA00022989"/>
    </source>
</evidence>
<keyword evidence="10" id="KW-0653">Protein transport</keyword>
<organism evidence="17 18">
    <name type="scientific">Gilvimarinus algae</name>
    <dbReference type="NCBI Taxonomy" id="3058037"/>
    <lineage>
        <taxon>Bacteria</taxon>
        <taxon>Pseudomonadati</taxon>
        <taxon>Pseudomonadota</taxon>
        <taxon>Gammaproteobacteria</taxon>
        <taxon>Cellvibrionales</taxon>
        <taxon>Cellvibrionaceae</taxon>
        <taxon>Gilvimarinus</taxon>
    </lineage>
</organism>
<evidence type="ECO:0000256" key="14">
    <source>
        <dbReference type="RuleBase" id="RU003923"/>
    </source>
</evidence>
<proteinExistence type="inferred from homology"/>
<comment type="function">
    <text evidence="1">Component of the type II secretion system inner membrane complex required for the energy-dependent secretion of extracellular factors such as proteases and toxins from the periplasm.</text>
</comment>
<keyword evidence="6" id="KW-0997">Cell inner membrane</keyword>
<feature type="domain" description="Type II secretion system protein GspF" evidence="16">
    <location>
        <begin position="281"/>
        <end position="403"/>
    </location>
</feature>